<accession>A0A284RIV2</accession>
<evidence type="ECO:0000313" key="2">
    <source>
        <dbReference type="Proteomes" id="UP000219338"/>
    </source>
</evidence>
<reference evidence="2" key="1">
    <citation type="journal article" date="2017" name="Nat. Ecol. Evol.">
        <title>Genome expansion and lineage-specific genetic innovations in the forest pathogenic fungi Armillaria.</title>
        <authorList>
            <person name="Sipos G."/>
            <person name="Prasanna A.N."/>
            <person name="Walter M.C."/>
            <person name="O'Connor E."/>
            <person name="Balint B."/>
            <person name="Krizsan K."/>
            <person name="Kiss B."/>
            <person name="Hess J."/>
            <person name="Varga T."/>
            <person name="Slot J."/>
            <person name="Riley R."/>
            <person name="Boka B."/>
            <person name="Rigling D."/>
            <person name="Barry K."/>
            <person name="Lee J."/>
            <person name="Mihaltcheva S."/>
            <person name="LaButti K."/>
            <person name="Lipzen A."/>
            <person name="Waldron R."/>
            <person name="Moloney N.M."/>
            <person name="Sperisen C."/>
            <person name="Kredics L."/>
            <person name="Vagvoelgyi C."/>
            <person name="Patrignani A."/>
            <person name="Fitzpatrick D."/>
            <person name="Nagy I."/>
            <person name="Doyle S."/>
            <person name="Anderson J.B."/>
            <person name="Grigoriev I.V."/>
            <person name="Gueldener U."/>
            <person name="Muensterkoetter M."/>
            <person name="Nagy L.G."/>
        </authorList>
    </citation>
    <scope>NUCLEOTIDE SEQUENCE [LARGE SCALE GENOMIC DNA]</scope>
    <source>
        <strain evidence="2">C18/9</strain>
    </source>
</reference>
<gene>
    <name evidence="1" type="ORF">ARMOST_12041</name>
</gene>
<evidence type="ECO:0000313" key="1">
    <source>
        <dbReference type="EMBL" id="SJL08673.1"/>
    </source>
</evidence>
<dbReference type="Proteomes" id="UP000219338">
    <property type="component" value="Unassembled WGS sequence"/>
</dbReference>
<dbReference type="OrthoDB" id="3025100at2759"/>
<dbReference type="EMBL" id="FUEG01000009">
    <property type="protein sequence ID" value="SJL08673.1"/>
    <property type="molecule type" value="Genomic_DNA"/>
</dbReference>
<protein>
    <submittedName>
        <fullName evidence="1">Uncharacterized protein</fullName>
    </submittedName>
</protein>
<keyword evidence="2" id="KW-1185">Reference proteome</keyword>
<proteinExistence type="predicted"/>
<dbReference type="AlphaFoldDB" id="A0A284RIV2"/>
<organism evidence="1 2">
    <name type="scientific">Armillaria ostoyae</name>
    <name type="common">Armillaria root rot fungus</name>
    <dbReference type="NCBI Taxonomy" id="47428"/>
    <lineage>
        <taxon>Eukaryota</taxon>
        <taxon>Fungi</taxon>
        <taxon>Dikarya</taxon>
        <taxon>Basidiomycota</taxon>
        <taxon>Agaricomycotina</taxon>
        <taxon>Agaricomycetes</taxon>
        <taxon>Agaricomycetidae</taxon>
        <taxon>Agaricales</taxon>
        <taxon>Marasmiineae</taxon>
        <taxon>Physalacriaceae</taxon>
        <taxon>Armillaria</taxon>
    </lineage>
</organism>
<sequence length="176" mass="20408">MTVVAKFCDPLYFYDPVEVLDPFRIIACSVPSEVKVYEMLHVFRELVFSGARTVYVLLLAFVSGKDMRYLCNKKDGDNRLADYLRAKHRDVPQGFGTSSFDLQLAADNIQAVMVDFERVYLEEGRDGDTIINNYVRERFMKAEYLPLWFRNVGGYPYAFGSKYIPSNLFKARLHLK</sequence>
<name>A0A284RIV2_ARMOS</name>